<evidence type="ECO:0000256" key="1">
    <source>
        <dbReference type="SAM" id="Phobius"/>
    </source>
</evidence>
<protein>
    <recommendedName>
        <fullName evidence="2">Ig-like domain-containing protein</fullName>
    </recommendedName>
</protein>
<dbReference type="SUPFAM" id="SSF48726">
    <property type="entry name" value="Immunoglobulin"/>
    <property type="match status" value="2"/>
</dbReference>
<keyword evidence="4" id="KW-1185">Reference proteome</keyword>
<dbReference type="InterPro" id="IPR036179">
    <property type="entry name" value="Ig-like_dom_sf"/>
</dbReference>
<keyword evidence="1" id="KW-0472">Membrane</keyword>
<evidence type="ECO:0000313" key="4">
    <source>
        <dbReference type="Proteomes" id="UP000829720"/>
    </source>
</evidence>
<keyword evidence="1" id="KW-1133">Transmembrane helix</keyword>
<evidence type="ECO:0000259" key="2">
    <source>
        <dbReference type="PROSITE" id="PS50835"/>
    </source>
</evidence>
<feature type="domain" description="Ig-like" evidence="2">
    <location>
        <begin position="1"/>
        <end position="50"/>
    </location>
</feature>
<dbReference type="InterPro" id="IPR007110">
    <property type="entry name" value="Ig-like_dom"/>
</dbReference>
<dbReference type="Proteomes" id="UP000829720">
    <property type="component" value="Unassembled WGS sequence"/>
</dbReference>
<proteinExistence type="predicted"/>
<feature type="domain" description="Ig-like" evidence="2">
    <location>
        <begin position="58"/>
        <end position="136"/>
    </location>
</feature>
<dbReference type="PROSITE" id="PS50835">
    <property type="entry name" value="IG_LIKE"/>
    <property type="match status" value="2"/>
</dbReference>
<gene>
    <name evidence="3" type="ORF">AGOR_G00194890</name>
</gene>
<dbReference type="CDD" id="cd00096">
    <property type="entry name" value="Ig"/>
    <property type="match status" value="1"/>
</dbReference>
<dbReference type="InterPro" id="IPR013783">
    <property type="entry name" value="Ig-like_fold"/>
</dbReference>
<dbReference type="EMBL" id="JAERUA010000018">
    <property type="protein sequence ID" value="KAI1887864.1"/>
    <property type="molecule type" value="Genomic_DNA"/>
</dbReference>
<organism evidence="3 4">
    <name type="scientific">Albula goreensis</name>
    <dbReference type="NCBI Taxonomy" id="1534307"/>
    <lineage>
        <taxon>Eukaryota</taxon>
        <taxon>Metazoa</taxon>
        <taxon>Chordata</taxon>
        <taxon>Craniata</taxon>
        <taxon>Vertebrata</taxon>
        <taxon>Euteleostomi</taxon>
        <taxon>Actinopterygii</taxon>
        <taxon>Neopterygii</taxon>
        <taxon>Teleostei</taxon>
        <taxon>Albuliformes</taxon>
        <taxon>Albulidae</taxon>
        <taxon>Albula</taxon>
    </lineage>
</organism>
<dbReference type="OrthoDB" id="8982315at2759"/>
<accession>A0A8T3CX24</accession>
<feature type="transmembrane region" description="Helical" evidence="1">
    <location>
        <begin position="155"/>
        <end position="179"/>
    </location>
</feature>
<dbReference type="Pfam" id="PF13895">
    <property type="entry name" value="Ig_2"/>
    <property type="match status" value="1"/>
</dbReference>
<dbReference type="AlphaFoldDB" id="A0A8T3CX24"/>
<keyword evidence="1" id="KW-0812">Transmembrane</keyword>
<name>A0A8T3CX24_9TELE</name>
<comment type="caution">
    <text evidence="3">The sequence shown here is derived from an EMBL/GenBank/DDBJ whole genome shotgun (WGS) entry which is preliminary data.</text>
</comment>
<reference evidence="3" key="1">
    <citation type="submission" date="2021-01" db="EMBL/GenBank/DDBJ databases">
        <authorList>
            <person name="Zahm M."/>
            <person name="Roques C."/>
            <person name="Cabau C."/>
            <person name="Klopp C."/>
            <person name="Donnadieu C."/>
            <person name="Jouanno E."/>
            <person name="Lampietro C."/>
            <person name="Louis A."/>
            <person name="Herpin A."/>
            <person name="Echchiki A."/>
            <person name="Berthelot C."/>
            <person name="Parey E."/>
            <person name="Roest-Crollius H."/>
            <person name="Braasch I."/>
            <person name="Postlethwait J."/>
            <person name="Bobe J."/>
            <person name="Montfort J."/>
            <person name="Bouchez O."/>
            <person name="Begum T."/>
            <person name="Mejri S."/>
            <person name="Adams A."/>
            <person name="Chen W.-J."/>
            <person name="Guiguen Y."/>
        </authorList>
    </citation>
    <scope>NUCLEOTIDE SEQUENCE</scope>
    <source>
        <tissue evidence="3">Blood</tissue>
    </source>
</reference>
<evidence type="ECO:0000313" key="3">
    <source>
        <dbReference type="EMBL" id="KAI1887864.1"/>
    </source>
</evidence>
<dbReference type="Gene3D" id="2.60.40.10">
    <property type="entry name" value="Immunoglobulins"/>
    <property type="match status" value="2"/>
</dbReference>
<sequence>MSWYREGEELSLIHTPPVNAPYYLPVPVYESGTYTCEAVNPVSSSKTSVTVGQECAVPVLAPNVSVTHAEHPCKLLCTVERGTQINMSWYREGEELSLIHTPPVNAPYYLPVPVYESGTYTCEAVNPVSSSKTSVTVGEECAVKAQPCPGSEVTAYGVAVGIAIGVITAIIFLAVFVGLKSYGNPNFIKELKKLLIVHSDASSPVNRGEQVRLSSPVNEGWCQTADSLRDGSV</sequence>